<evidence type="ECO:0000313" key="2">
    <source>
        <dbReference type="Proteomes" id="UP001055879"/>
    </source>
</evidence>
<dbReference type="Proteomes" id="UP001055879">
    <property type="component" value="Linkage Group LG09"/>
</dbReference>
<organism evidence="1 2">
    <name type="scientific">Arctium lappa</name>
    <name type="common">Greater burdock</name>
    <name type="synonym">Lappa major</name>
    <dbReference type="NCBI Taxonomy" id="4217"/>
    <lineage>
        <taxon>Eukaryota</taxon>
        <taxon>Viridiplantae</taxon>
        <taxon>Streptophyta</taxon>
        <taxon>Embryophyta</taxon>
        <taxon>Tracheophyta</taxon>
        <taxon>Spermatophyta</taxon>
        <taxon>Magnoliopsida</taxon>
        <taxon>eudicotyledons</taxon>
        <taxon>Gunneridae</taxon>
        <taxon>Pentapetalae</taxon>
        <taxon>asterids</taxon>
        <taxon>campanulids</taxon>
        <taxon>Asterales</taxon>
        <taxon>Asteraceae</taxon>
        <taxon>Carduoideae</taxon>
        <taxon>Cardueae</taxon>
        <taxon>Arctiinae</taxon>
        <taxon>Arctium</taxon>
    </lineage>
</organism>
<keyword evidence="2" id="KW-1185">Reference proteome</keyword>
<gene>
    <name evidence="1" type="ORF">L6452_27643</name>
</gene>
<reference evidence="1 2" key="2">
    <citation type="journal article" date="2022" name="Mol. Ecol. Resour.">
        <title>The genomes of chicory, endive, great burdock and yacon provide insights into Asteraceae paleo-polyploidization history and plant inulin production.</title>
        <authorList>
            <person name="Fan W."/>
            <person name="Wang S."/>
            <person name="Wang H."/>
            <person name="Wang A."/>
            <person name="Jiang F."/>
            <person name="Liu H."/>
            <person name="Zhao H."/>
            <person name="Xu D."/>
            <person name="Zhang Y."/>
        </authorList>
    </citation>
    <scope>NUCLEOTIDE SEQUENCE [LARGE SCALE GENOMIC DNA]</scope>
    <source>
        <strain evidence="2">cv. Niubang</strain>
    </source>
</reference>
<proteinExistence type="predicted"/>
<accession>A0ACB9A0W9</accession>
<comment type="caution">
    <text evidence="1">The sequence shown here is derived from an EMBL/GenBank/DDBJ whole genome shotgun (WGS) entry which is preliminary data.</text>
</comment>
<name>A0ACB9A0W9_ARCLA</name>
<sequence length="309" mass="36786">MVELKCIKLSQQVSDFEKVIILEREKFAKEKKLIEQKNVGFFKEIYGQRKDAKKDFEEERNIFEAEIKKLTEKLSELSEIAQKDQNTKSEFEMKIDLLIKERDNYSSRIKELEDITSKVVVTEHTTPESQIHTPRDDSVDSECSFKTAVSSHKKTVSSKRSVKSYDQIRITNIFFDENVDGSDTYRRRRRRRRRYEEEKLVWRVKPIEDEKDDEKKEEKKSKTSCVHVTKAMKNNARKGKLDQVYSRDQLIRLSSKKYYCSYCRTHDHVHKTSDHYWYGSYSITPIRTATNKHGPKYQWVPKPKSESML</sequence>
<evidence type="ECO:0000313" key="1">
    <source>
        <dbReference type="EMBL" id="KAI3702040.1"/>
    </source>
</evidence>
<dbReference type="EMBL" id="CM042055">
    <property type="protein sequence ID" value="KAI3702040.1"/>
    <property type="molecule type" value="Genomic_DNA"/>
</dbReference>
<protein>
    <submittedName>
        <fullName evidence="1">Uncharacterized protein</fullName>
    </submittedName>
</protein>
<reference evidence="2" key="1">
    <citation type="journal article" date="2022" name="Mol. Ecol. Resour.">
        <title>The genomes of chicory, endive, great burdock and yacon provide insights into Asteraceae palaeo-polyploidization history and plant inulin production.</title>
        <authorList>
            <person name="Fan W."/>
            <person name="Wang S."/>
            <person name="Wang H."/>
            <person name="Wang A."/>
            <person name="Jiang F."/>
            <person name="Liu H."/>
            <person name="Zhao H."/>
            <person name="Xu D."/>
            <person name="Zhang Y."/>
        </authorList>
    </citation>
    <scope>NUCLEOTIDE SEQUENCE [LARGE SCALE GENOMIC DNA]</scope>
    <source>
        <strain evidence="2">cv. Niubang</strain>
    </source>
</reference>